<keyword evidence="1" id="KW-1133">Transmembrane helix</keyword>
<keyword evidence="1" id="KW-0812">Transmembrane</keyword>
<dbReference type="AlphaFoldDB" id="A0A1D3KWA8"/>
<organism evidence="2 3">
    <name type="scientific">Plasmodium ovale</name>
    <name type="common">malaria parasite P. ovale</name>
    <dbReference type="NCBI Taxonomy" id="36330"/>
    <lineage>
        <taxon>Eukaryota</taxon>
        <taxon>Sar</taxon>
        <taxon>Alveolata</taxon>
        <taxon>Apicomplexa</taxon>
        <taxon>Aconoidasida</taxon>
        <taxon>Haemosporida</taxon>
        <taxon>Plasmodiidae</taxon>
        <taxon>Plasmodium</taxon>
        <taxon>Plasmodium (Plasmodium)</taxon>
    </lineage>
</organism>
<sequence>MVKPGRSDSVFDESVLGSNLFIQTLYDDKNFDKHIKEIETNISRNNSEGIIFTINEQFDKIYKEIPDAYTTDQESKCCRNINYYFDLLYSIIKSPGEPSKGKLNNVIAQIEKKWENVPEISDIDICKGKTDLDSIRRRCILKHLQDLKIDKNFILTFPQDYKTYLRNKWDKIIRYINPNNTLYIKIENNFMGIIEKYNNFLESSDLICNTKLDDISTDDIKISTNLDSLMNSISLEKFTTTDYVKGCYNKNYIEMLKIKASSIQRINNILSSGIIILGLSLILVLIFRFSPLRSLLRGCTKMKVEVDENMNEEIESELYDDSENERTSISYHSVFH</sequence>
<feature type="transmembrane region" description="Helical" evidence="1">
    <location>
        <begin position="269"/>
        <end position="287"/>
    </location>
</feature>
<evidence type="ECO:0000313" key="2">
    <source>
        <dbReference type="EMBL" id="SCA48136.1"/>
    </source>
</evidence>
<reference evidence="2 3" key="1">
    <citation type="submission" date="2016-06" db="EMBL/GenBank/DDBJ databases">
        <authorList>
            <consortium name="Pathogen Informatics"/>
        </authorList>
    </citation>
    <scope>NUCLEOTIDE SEQUENCE [LARGE SCALE GENOMIC DNA]</scope>
    <source>
        <strain evidence="2">PocGH01</strain>
    </source>
</reference>
<dbReference type="EMBL" id="FLRI01000037">
    <property type="protein sequence ID" value="SCA48136.1"/>
    <property type="molecule type" value="Genomic_DNA"/>
</dbReference>
<name>A0A1D3KWA8_PLAOA</name>
<dbReference type="Proteomes" id="UP000242942">
    <property type="component" value="Unassembled WGS sequence"/>
</dbReference>
<proteinExistence type="predicted"/>
<keyword evidence="3" id="KW-1185">Reference proteome</keyword>
<evidence type="ECO:0000313" key="3">
    <source>
        <dbReference type="Proteomes" id="UP000242942"/>
    </source>
</evidence>
<dbReference type="VEuPathDB" id="PlasmoDB:POWCR01_000030600"/>
<accession>A0A1D3KWA8</accession>
<evidence type="ECO:0000256" key="1">
    <source>
        <dbReference type="SAM" id="Phobius"/>
    </source>
</evidence>
<dbReference type="OrthoDB" id="388653at2759"/>
<dbReference type="VEuPathDB" id="PlasmoDB:PocGH01_00089300"/>
<protein>
    <submittedName>
        <fullName evidence="2">PIR protein</fullName>
    </submittedName>
</protein>
<keyword evidence="1" id="KW-0472">Membrane</keyword>
<gene>
    <name evidence="2" type="primary">PocGH01_00089300</name>
    <name evidence="2" type="ORF">POCGH01_00089300</name>
</gene>